<dbReference type="Proteomes" id="UP000316304">
    <property type="component" value="Unassembled WGS sequence"/>
</dbReference>
<reference evidence="1 2" key="1">
    <citation type="submission" date="2019-02" db="EMBL/GenBank/DDBJ databases">
        <title>Deep-cultivation of Planctomycetes and their phenomic and genomic characterization uncovers novel biology.</title>
        <authorList>
            <person name="Wiegand S."/>
            <person name="Jogler M."/>
            <person name="Boedeker C."/>
            <person name="Pinto D."/>
            <person name="Vollmers J."/>
            <person name="Rivas-Marin E."/>
            <person name="Kohn T."/>
            <person name="Peeters S.H."/>
            <person name="Heuer A."/>
            <person name="Rast P."/>
            <person name="Oberbeckmann S."/>
            <person name="Bunk B."/>
            <person name="Jeske O."/>
            <person name="Meyerdierks A."/>
            <person name="Storesund J.E."/>
            <person name="Kallscheuer N."/>
            <person name="Luecker S."/>
            <person name="Lage O.M."/>
            <person name="Pohl T."/>
            <person name="Merkel B.J."/>
            <person name="Hornburger P."/>
            <person name="Mueller R.-W."/>
            <person name="Bruemmer F."/>
            <person name="Labrenz M."/>
            <person name="Spormann A.M."/>
            <person name="Op Den Camp H."/>
            <person name="Overmann J."/>
            <person name="Amann R."/>
            <person name="Jetten M.S.M."/>
            <person name="Mascher T."/>
            <person name="Medema M.H."/>
            <person name="Devos D.P."/>
            <person name="Kaster A.-K."/>
            <person name="Ovreas L."/>
            <person name="Rohde M."/>
            <person name="Galperin M.Y."/>
            <person name="Jogler C."/>
        </authorList>
    </citation>
    <scope>NUCLEOTIDE SEQUENCE [LARGE SCALE GENOMIC DNA]</scope>
    <source>
        <strain evidence="1 2">Pla52o</strain>
    </source>
</reference>
<gene>
    <name evidence="1" type="ORF">Pla52o_46480</name>
</gene>
<keyword evidence="2" id="KW-1185">Reference proteome</keyword>
<accession>A0A5C6C9R9</accession>
<dbReference type="EMBL" id="SJPT01000009">
    <property type="protein sequence ID" value="TWU20134.1"/>
    <property type="molecule type" value="Genomic_DNA"/>
</dbReference>
<proteinExistence type="predicted"/>
<organism evidence="1 2">
    <name type="scientific">Novipirellula galeiformis</name>
    <dbReference type="NCBI Taxonomy" id="2528004"/>
    <lineage>
        <taxon>Bacteria</taxon>
        <taxon>Pseudomonadati</taxon>
        <taxon>Planctomycetota</taxon>
        <taxon>Planctomycetia</taxon>
        <taxon>Pirellulales</taxon>
        <taxon>Pirellulaceae</taxon>
        <taxon>Novipirellula</taxon>
    </lineage>
</organism>
<evidence type="ECO:0000313" key="1">
    <source>
        <dbReference type="EMBL" id="TWU20134.1"/>
    </source>
</evidence>
<evidence type="ECO:0000313" key="2">
    <source>
        <dbReference type="Proteomes" id="UP000316304"/>
    </source>
</evidence>
<name>A0A5C6C9R9_9BACT</name>
<dbReference type="AlphaFoldDB" id="A0A5C6C9R9"/>
<comment type="caution">
    <text evidence="1">The sequence shown here is derived from an EMBL/GenBank/DDBJ whole genome shotgun (WGS) entry which is preliminary data.</text>
</comment>
<protein>
    <submittedName>
        <fullName evidence="1">Uncharacterized protein</fullName>
    </submittedName>
</protein>
<sequence length="84" mass="9120">MMPQPITSSFLPLSGVSLPPSGEVADGCWTVWKRQPACPDAFHNDPFLEAIKGDGRLRERGAFQLVAAGTPSPQKSRRSGNLWV</sequence>